<feature type="transmembrane region" description="Helical" evidence="12">
    <location>
        <begin position="12"/>
        <end position="31"/>
    </location>
</feature>
<comment type="subcellular location">
    <subcellularLocation>
        <location evidence="1">Cell membrane</location>
        <topology evidence="1">Multi-pass membrane protein</topology>
    </subcellularLocation>
</comment>
<dbReference type="GO" id="GO:0046872">
    <property type="term" value="F:metal ion binding"/>
    <property type="evidence" value="ECO:0007669"/>
    <property type="project" value="UniProtKB-KW"/>
</dbReference>
<dbReference type="GO" id="GO:0009055">
    <property type="term" value="F:electron transfer activity"/>
    <property type="evidence" value="ECO:0007669"/>
    <property type="project" value="InterPro"/>
</dbReference>
<evidence type="ECO:0000256" key="3">
    <source>
        <dbReference type="ARBA" id="ARBA00022475"/>
    </source>
</evidence>
<dbReference type="GO" id="GO:0005886">
    <property type="term" value="C:plasma membrane"/>
    <property type="evidence" value="ECO:0007669"/>
    <property type="project" value="UniProtKB-SubCell"/>
</dbReference>
<reference evidence="14" key="1">
    <citation type="submission" date="2018-06" db="EMBL/GenBank/DDBJ databases">
        <authorList>
            <person name="Zhirakovskaya E."/>
        </authorList>
    </citation>
    <scope>NUCLEOTIDE SEQUENCE</scope>
</reference>
<dbReference type="PANTHER" id="PTHR30529:SF1">
    <property type="entry name" value="CYTOCHROME B561 HOMOLOG 2"/>
    <property type="match status" value="1"/>
</dbReference>
<evidence type="ECO:0000259" key="13">
    <source>
        <dbReference type="Pfam" id="PF01292"/>
    </source>
</evidence>
<dbReference type="PANTHER" id="PTHR30529">
    <property type="entry name" value="CYTOCHROME B561"/>
    <property type="match status" value="1"/>
</dbReference>
<feature type="transmembrane region" description="Helical" evidence="12">
    <location>
        <begin position="51"/>
        <end position="69"/>
    </location>
</feature>
<evidence type="ECO:0000256" key="6">
    <source>
        <dbReference type="ARBA" id="ARBA00022723"/>
    </source>
</evidence>
<comment type="similarity">
    <text evidence="11">Belongs to the cytochrome b561 family.</text>
</comment>
<evidence type="ECO:0000256" key="11">
    <source>
        <dbReference type="ARBA" id="ARBA00037975"/>
    </source>
</evidence>
<keyword evidence="10 12" id="KW-0472">Membrane</keyword>
<keyword evidence="2" id="KW-0813">Transport</keyword>
<evidence type="ECO:0000256" key="10">
    <source>
        <dbReference type="ARBA" id="ARBA00023136"/>
    </source>
</evidence>
<dbReference type="GO" id="GO:0020037">
    <property type="term" value="F:heme binding"/>
    <property type="evidence" value="ECO:0007669"/>
    <property type="project" value="TreeGrafter"/>
</dbReference>
<evidence type="ECO:0000256" key="2">
    <source>
        <dbReference type="ARBA" id="ARBA00022448"/>
    </source>
</evidence>
<evidence type="ECO:0000313" key="14">
    <source>
        <dbReference type="EMBL" id="VAX07229.1"/>
    </source>
</evidence>
<dbReference type="InterPro" id="IPR011577">
    <property type="entry name" value="Cyt_b561_bac/Ni-Hgenase"/>
</dbReference>
<dbReference type="EMBL" id="UOFX01000022">
    <property type="protein sequence ID" value="VAX07229.1"/>
    <property type="molecule type" value="Genomic_DNA"/>
</dbReference>
<keyword evidence="3" id="KW-1003">Cell membrane</keyword>
<dbReference type="SUPFAM" id="SSF81342">
    <property type="entry name" value="Transmembrane di-heme cytochromes"/>
    <property type="match status" value="1"/>
</dbReference>
<keyword evidence="7" id="KW-0249">Electron transport</keyword>
<keyword evidence="9" id="KW-0408">Iron</keyword>
<gene>
    <name evidence="14" type="ORF">MNBD_GAMMA26-1087</name>
</gene>
<dbReference type="AlphaFoldDB" id="A0A3B1AMR8"/>
<sequence>MSLQNTHKHYGSVTIILHWICAIAVIGMFTLGLWMTSLEYYDPWYHKGPNLHRSTGILLMLLFLLRFIWRQLNLRPEPIGQAWEQAIAELVHRSIYLLIVAIGTSGYLISTADGHSLSVFGWFEIPALITSIERLEDIAGTIHLTLAITLITVAALHALAAFKHHFVNRDPTLTRMLRSAADRIKSDESTQR</sequence>
<evidence type="ECO:0000256" key="7">
    <source>
        <dbReference type="ARBA" id="ARBA00022982"/>
    </source>
</evidence>
<dbReference type="Gene3D" id="1.20.950.20">
    <property type="entry name" value="Transmembrane di-heme cytochromes, Chain C"/>
    <property type="match status" value="1"/>
</dbReference>
<keyword evidence="8 12" id="KW-1133">Transmembrane helix</keyword>
<organism evidence="14">
    <name type="scientific">hydrothermal vent metagenome</name>
    <dbReference type="NCBI Taxonomy" id="652676"/>
    <lineage>
        <taxon>unclassified sequences</taxon>
        <taxon>metagenomes</taxon>
        <taxon>ecological metagenomes</taxon>
    </lineage>
</organism>
<name>A0A3B1AMR8_9ZZZZ</name>
<dbReference type="GO" id="GO:0022904">
    <property type="term" value="P:respiratory electron transport chain"/>
    <property type="evidence" value="ECO:0007669"/>
    <property type="project" value="InterPro"/>
</dbReference>
<keyword evidence="4" id="KW-0349">Heme</keyword>
<evidence type="ECO:0000256" key="1">
    <source>
        <dbReference type="ARBA" id="ARBA00004651"/>
    </source>
</evidence>
<feature type="transmembrane region" description="Helical" evidence="12">
    <location>
        <begin position="142"/>
        <end position="162"/>
    </location>
</feature>
<evidence type="ECO:0000256" key="4">
    <source>
        <dbReference type="ARBA" id="ARBA00022617"/>
    </source>
</evidence>
<feature type="domain" description="Cytochrome b561 bacterial/Ni-hydrogenase" evidence="13">
    <location>
        <begin position="9"/>
        <end position="178"/>
    </location>
</feature>
<evidence type="ECO:0000256" key="8">
    <source>
        <dbReference type="ARBA" id="ARBA00022989"/>
    </source>
</evidence>
<evidence type="ECO:0000256" key="5">
    <source>
        <dbReference type="ARBA" id="ARBA00022692"/>
    </source>
</evidence>
<evidence type="ECO:0000256" key="12">
    <source>
        <dbReference type="SAM" id="Phobius"/>
    </source>
</evidence>
<keyword evidence="6" id="KW-0479">Metal-binding</keyword>
<evidence type="ECO:0000256" key="9">
    <source>
        <dbReference type="ARBA" id="ARBA00023004"/>
    </source>
</evidence>
<keyword evidence="5 12" id="KW-0812">Transmembrane</keyword>
<dbReference type="InterPro" id="IPR052168">
    <property type="entry name" value="Cytochrome_b561_oxidase"/>
</dbReference>
<dbReference type="Pfam" id="PF01292">
    <property type="entry name" value="Ni_hydr_CYTB"/>
    <property type="match status" value="1"/>
</dbReference>
<feature type="transmembrane region" description="Helical" evidence="12">
    <location>
        <begin position="90"/>
        <end position="109"/>
    </location>
</feature>
<proteinExistence type="inferred from homology"/>
<accession>A0A3B1AMR8</accession>
<protein>
    <submittedName>
        <fullName evidence="14">Cytochrome b561 homolog 2</fullName>
    </submittedName>
</protein>
<dbReference type="InterPro" id="IPR016174">
    <property type="entry name" value="Di-haem_cyt_TM"/>
</dbReference>